<reference evidence="4" key="1">
    <citation type="journal article" date="2021" name="PeerJ">
        <title>Extensive microbial diversity within the chicken gut microbiome revealed by metagenomics and culture.</title>
        <authorList>
            <person name="Gilroy R."/>
            <person name="Ravi A."/>
            <person name="Getino M."/>
            <person name="Pursley I."/>
            <person name="Horton D.L."/>
            <person name="Alikhan N.F."/>
            <person name="Baker D."/>
            <person name="Gharbi K."/>
            <person name="Hall N."/>
            <person name="Watson M."/>
            <person name="Adriaenssens E.M."/>
            <person name="Foster-Nyarko E."/>
            <person name="Jarju S."/>
            <person name="Secka A."/>
            <person name="Antonio M."/>
            <person name="Oren A."/>
            <person name="Chaudhuri R.R."/>
            <person name="La Ragione R."/>
            <person name="Hildebrand F."/>
            <person name="Pallen M.J."/>
        </authorList>
    </citation>
    <scope>NUCLEOTIDE SEQUENCE</scope>
    <source>
        <strain evidence="4">CHK189-11263</strain>
    </source>
</reference>
<dbReference type="GO" id="GO:0003755">
    <property type="term" value="F:peptidyl-prolyl cis-trans isomerase activity"/>
    <property type="evidence" value="ECO:0007669"/>
    <property type="project" value="UniProtKB-KW"/>
</dbReference>
<dbReference type="PANTHER" id="PTHR47245">
    <property type="entry name" value="PEPTIDYLPROLYL ISOMERASE"/>
    <property type="match status" value="1"/>
</dbReference>
<dbReference type="Gene3D" id="3.10.50.40">
    <property type="match status" value="1"/>
</dbReference>
<dbReference type="InterPro" id="IPR046357">
    <property type="entry name" value="PPIase_dom_sf"/>
</dbReference>
<evidence type="ECO:0000259" key="3">
    <source>
        <dbReference type="PROSITE" id="PS50198"/>
    </source>
</evidence>
<gene>
    <name evidence="4" type="ORF">H9714_06890</name>
</gene>
<name>A0A9D2MBM1_9FIRM</name>
<protein>
    <submittedName>
        <fullName evidence="4">Peptidylprolyl isomerase</fullName>
        <ecNumber evidence="4">5.2.1.8</ecNumber>
    </submittedName>
</protein>
<dbReference type="AlphaFoldDB" id="A0A9D2MBM1"/>
<dbReference type="PANTHER" id="PTHR47245:SF2">
    <property type="entry name" value="PEPTIDYL-PROLYL CIS-TRANS ISOMERASE HP_0175-RELATED"/>
    <property type="match status" value="1"/>
</dbReference>
<dbReference type="SUPFAM" id="SSF109998">
    <property type="entry name" value="Triger factor/SurA peptide-binding domain-like"/>
    <property type="match status" value="1"/>
</dbReference>
<dbReference type="PROSITE" id="PS50198">
    <property type="entry name" value="PPIC_PPIASE_2"/>
    <property type="match status" value="1"/>
</dbReference>
<organism evidence="4 5">
    <name type="scientific">Candidatus Flavonifractor intestinipullorum</name>
    <dbReference type="NCBI Taxonomy" id="2838587"/>
    <lineage>
        <taxon>Bacteria</taxon>
        <taxon>Bacillati</taxon>
        <taxon>Bacillota</taxon>
        <taxon>Clostridia</taxon>
        <taxon>Eubacteriales</taxon>
        <taxon>Oscillospiraceae</taxon>
        <taxon>Flavonifractor</taxon>
    </lineage>
</organism>
<evidence type="ECO:0000256" key="2">
    <source>
        <dbReference type="SAM" id="MobiDB-lite"/>
    </source>
</evidence>
<proteinExistence type="predicted"/>
<keyword evidence="1" id="KW-0697">Rotamase</keyword>
<keyword evidence="1 4" id="KW-0413">Isomerase</keyword>
<accession>A0A9D2MBM1</accession>
<dbReference type="InterPro" id="IPR000297">
    <property type="entry name" value="PPIase_PpiC"/>
</dbReference>
<dbReference type="EC" id="5.2.1.8" evidence="4"/>
<evidence type="ECO:0000313" key="5">
    <source>
        <dbReference type="Proteomes" id="UP000824208"/>
    </source>
</evidence>
<feature type="region of interest" description="Disordered" evidence="2">
    <location>
        <begin position="373"/>
        <end position="413"/>
    </location>
</feature>
<dbReference type="InterPro" id="IPR027304">
    <property type="entry name" value="Trigger_fact/SurA_dom_sf"/>
</dbReference>
<comment type="caution">
    <text evidence="4">The sequence shown here is derived from an EMBL/GenBank/DDBJ whole genome shotgun (WGS) entry which is preliminary data.</text>
</comment>
<dbReference type="EMBL" id="DWYC01000057">
    <property type="protein sequence ID" value="HJB57259.1"/>
    <property type="molecule type" value="Genomic_DNA"/>
</dbReference>
<feature type="domain" description="PpiC" evidence="3">
    <location>
        <begin position="198"/>
        <end position="320"/>
    </location>
</feature>
<dbReference type="Proteomes" id="UP000824208">
    <property type="component" value="Unassembled WGS sequence"/>
</dbReference>
<feature type="compositionally biased region" description="Low complexity" evidence="2">
    <location>
        <begin position="373"/>
        <end position="399"/>
    </location>
</feature>
<evidence type="ECO:0000256" key="1">
    <source>
        <dbReference type="PROSITE-ProRule" id="PRU00278"/>
    </source>
</evidence>
<dbReference type="Pfam" id="PF00639">
    <property type="entry name" value="Rotamase"/>
    <property type="match status" value="1"/>
</dbReference>
<dbReference type="InterPro" id="IPR050245">
    <property type="entry name" value="PrsA_foldase"/>
</dbReference>
<dbReference type="SUPFAM" id="SSF54534">
    <property type="entry name" value="FKBP-like"/>
    <property type="match status" value="1"/>
</dbReference>
<evidence type="ECO:0000313" key="4">
    <source>
        <dbReference type="EMBL" id="HJB57259.1"/>
    </source>
</evidence>
<feature type="compositionally biased region" description="Polar residues" evidence="2">
    <location>
        <begin position="400"/>
        <end position="413"/>
    </location>
</feature>
<reference evidence="4" key="2">
    <citation type="submission" date="2021-04" db="EMBL/GenBank/DDBJ databases">
        <authorList>
            <person name="Gilroy R."/>
        </authorList>
    </citation>
    <scope>NUCLEOTIDE SEQUENCE</scope>
    <source>
        <strain evidence="4">CHK189-11263</strain>
    </source>
</reference>
<dbReference type="PROSITE" id="PS51257">
    <property type="entry name" value="PROKAR_LIPOPROTEIN"/>
    <property type="match status" value="1"/>
</dbReference>
<sequence>MDHKKQGMGVLLAGALLLGGLAGCQSEPAADDVTYRLTGIRRDAPLVTVDGREVAAEDYLFWLSQSVSLQQQYGNLLEDADWEADLGGTTAAEYVKNDALQAVTYLAVVSNKAQEYGITLTEEEQADLDSQMSQMEESLAGTGATLQMALEAQGISEEGFRRLTEQNVYLVQDLYSKLNEDGELEPTDEAMDAFLEDQGIYRVKHILLSTRRETGETDEYGYPVYEDFSEEETAQVQQEAQALVDELRAADDLEALFDQRMNERSDDTRDESGNLLYTEYTASSGQMVPEFEEASLALEVGELSEPVKSDYGYHIILRLDADTEDTRAQYPGYRFQQMTQEWIDAAEVTTDAAYDTIDPKNYSEQLSALAEELQAQAAAQATASPAASPETSSAQESAPQTTPDASAQPTPAA</sequence>